<comment type="caution">
    <text evidence="6">The sequence shown here is derived from an EMBL/GenBank/DDBJ whole genome shotgun (WGS) entry which is preliminary data.</text>
</comment>
<comment type="catalytic activity">
    <reaction evidence="3">
        <text>L-seryl-[protein] + ATP = O-phospho-L-seryl-[protein] + ADP + H(+)</text>
        <dbReference type="Rhea" id="RHEA:17989"/>
        <dbReference type="Rhea" id="RHEA-COMP:9863"/>
        <dbReference type="Rhea" id="RHEA-COMP:11604"/>
        <dbReference type="ChEBI" id="CHEBI:15378"/>
        <dbReference type="ChEBI" id="CHEBI:29999"/>
        <dbReference type="ChEBI" id="CHEBI:30616"/>
        <dbReference type="ChEBI" id="CHEBI:83421"/>
        <dbReference type="ChEBI" id="CHEBI:456216"/>
    </reaction>
</comment>
<evidence type="ECO:0000256" key="2">
    <source>
        <dbReference type="ARBA" id="ARBA00022840"/>
    </source>
</evidence>
<reference evidence="6 7" key="1">
    <citation type="journal article" date="2020" name="Nat. Commun.">
        <title>Genome of Tripterygium wilfordii and identification of cytochrome P450 involved in triptolide biosynthesis.</title>
        <authorList>
            <person name="Tu L."/>
            <person name="Su P."/>
            <person name="Zhang Z."/>
            <person name="Gao L."/>
            <person name="Wang J."/>
            <person name="Hu T."/>
            <person name="Zhou J."/>
            <person name="Zhang Y."/>
            <person name="Zhao Y."/>
            <person name="Liu Y."/>
            <person name="Song Y."/>
            <person name="Tong Y."/>
            <person name="Lu Y."/>
            <person name="Yang J."/>
            <person name="Xu C."/>
            <person name="Jia M."/>
            <person name="Peters R.J."/>
            <person name="Huang L."/>
            <person name="Gao W."/>
        </authorList>
    </citation>
    <scope>NUCLEOTIDE SEQUENCE [LARGE SCALE GENOMIC DNA]</scope>
    <source>
        <strain evidence="7">cv. XIE 37</strain>
        <tissue evidence="6">Leaf</tissue>
    </source>
</reference>
<dbReference type="FunFam" id="1.10.510.10:FF:000084">
    <property type="entry name" value="Wall-associated receptor kinase 2"/>
    <property type="match status" value="1"/>
</dbReference>
<dbReference type="PROSITE" id="PS00108">
    <property type="entry name" value="PROTEIN_KINASE_ST"/>
    <property type="match status" value="1"/>
</dbReference>
<dbReference type="InterPro" id="IPR008271">
    <property type="entry name" value="Ser/Thr_kinase_AS"/>
</dbReference>
<keyword evidence="7" id="KW-1185">Reference proteome</keyword>
<feature type="domain" description="Protein kinase" evidence="5">
    <location>
        <begin position="52"/>
        <end position="315"/>
    </location>
</feature>
<evidence type="ECO:0000256" key="1">
    <source>
        <dbReference type="ARBA" id="ARBA00022741"/>
    </source>
</evidence>
<accession>A0A7J7E2H4</accession>
<dbReference type="InParanoid" id="A0A7J7E2H4"/>
<evidence type="ECO:0000313" key="6">
    <source>
        <dbReference type="EMBL" id="KAF5752506.1"/>
    </source>
</evidence>
<keyword evidence="2" id="KW-0067">ATP-binding</keyword>
<name>A0A7J7E2H4_TRIWF</name>
<dbReference type="Proteomes" id="UP000593562">
    <property type="component" value="Unassembled WGS sequence"/>
</dbReference>
<dbReference type="PANTHER" id="PTHR27005">
    <property type="entry name" value="WALL-ASSOCIATED RECEPTOR KINASE-LIKE 21"/>
    <property type="match status" value="1"/>
</dbReference>
<comment type="catalytic activity">
    <reaction evidence="4">
        <text>L-threonyl-[protein] + ATP = O-phospho-L-threonyl-[protein] + ADP + H(+)</text>
        <dbReference type="Rhea" id="RHEA:46608"/>
        <dbReference type="Rhea" id="RHEA-COMP:11060"/>
        <dbReference type="Rhea" id="RHEA-COMP:11605"/>
        <dbReference type="ChEBI" id="CHEBI:15378"/>
        <dbReference type="ChEBI" id="CHEBI:30013"/>
        <dbReference type="ChEBI" id="CHEBI:30616"/>
        <dbReference type="ChEBI" id="CHEBI:61977"/>
        <dbReference type="ChEBI" id="CHEBI:456216"/>
    </reaction>
</comment>
<dbReference type="SMART" id="SM00220">
    <property type="entry name" value="S_TKc"/>
    <property type="match status" value="1"/>
</dbReference>
<dbReference type="PROSITE" id="PS50011">
    <property type="entry name" value="PROTEIN_KINASE_DOM"/>
    <property type="match status" value="1"/>
</dbReference>
<dbReference type="Pfam" id="PF00069">
    <property type="entry name" value="Pkinase"/>
    <property type="match status" value="1"/>
</dbReference>
<proteinExistence type="predicted"/>
<evidence type="ECO:0000259" key="5">
    <source>
        <dbReference type="PROSITE" id="PS50011"/>
    </source>
</evidence>
<dbReference type="InterPro" id="IPR045274">
    <property type="entry name" value="WAK-like"/>
</dbReference>
<dbReference type="GO" id="GO:0007166">
    <property type="term" value="P:cell surface receptor signaling pathway"/>
    <property type="evidence" value="ECO:0007669"/>
    <property type="project" value="InterPro"/>
</dbReference>
<keyword evidence="1" id="KW-0547">Nucleotide-binding</keyword>
<evidence type="ECO:0000256" key="4">
    <source>
        <dbReference type="ARBA" id="ARBA00047951"/>
    </source>
</evidence>
<dbReference type="GO" id="GO:0005524">
    <property type="term" value="F:ATP binding"/>
    <property type="evidence" value="ECO:0007669"/>
    <property type="project" value="UniProtKB-KW"/>
</dbReference>
<sequence>MELVHVSTKRTVFQVMSPVISSNCHDTSSSSSLGFSGIVDLSKSPFVFSRAYNRFTAIGCDNFATISGQYGTTVGSWWMYKVVKGRQNIKLKEKYFKRNGGLLMQQQLSSSESNIEKAKFFTSKELEKDIDNYNENRILAVPLQIYEFIPNRTLFQLLHHQTEEEFLLTWEMRLQIAVEVASALSYLHSSASIPIHHRDIKSSNILLNDKYRGKVSDFGTSRSVAVDQTHLTTRVLGTFGYFDPQYFQSSQFIDKSDVYSFRVVLVELLTGKKPISSSQSDDERSLATHFLFLMHENHLFEIIDARIEKETKKER</sequence>
<dbReference type="PANTHER" id="PTHR27005:SF515">
    <property type="entry name" value="WALL-ASSOCIATED RECEPTOR KINASE-LIKE 10-RELATED"/>
    <property type="match status" value="1"/>
</dbReference>
<dbReference type="Gene3D" id="1.10.510.10">
    <property type="entry name" value="Transferase(Phosphotransferase) domain 1"/>
    <property type="match status" value="1"/>
</dbReference>
<gene>
    <name evidence="6" type="ORF">HS088_TW01G00418</name>
</gene>
<evidence type="ECO:0000256" key="3">
    <source>
        <dbReference type="ARBA" id="ARBA00047558"/>
    </source>
</evidence>
<dbReference type="InterPro" id="IPR000719">
    <property type="entry name" value="Prot_kinase_dom"/>
</dbReference>
<dbReference type="GO" id="GO:0005886">
    <property type="term" value="C:plasma membrane"/>
    <property type="evidence" value="ECO:0007669"/>
    <property type="project" value="TreeGrafter"/>
</dbReference>
<evidence type="ECO:0000313" key="7">
    <source>
        <dbReference type="Proteomes" id="UP000593562"/>
    </source>
</evidence>
<dbReference type="GO" id="GO:0004674">
    <property type="term" value="F:protein serine/threonine kinase activity"/>
    <property type="evidence" value="ECO:0007669"/>
    <property type="project" value="TreeGrafter"/>
</dbReference>
<dbReference type="EMBL" id="JAAARO010000001">
    <property type="protein sequence ID" value="KAF5752506.1"/>
    <property type="molecule type" value="Genomic_DNA"/>
</dbReference>
<organism evidence="6 7">
    <name type="scientific">Tripterygium wilfordii</name>
    <name type="common">Thunder God vine</name>
    <dbReference type="NCBI Taxonomy" id="458696"/>
    <lineage>
        <taxon>Eukaryota</taxon>
        <taxon>Viridiplantae</taxon>
        <taxon>Streptophyta</taxon>
        <taxon>Embryophyta</taxon>
        <taxon>Tracheophyta</taxon>
        <taxon>Spermatophyta</taxon>
        <taxon>Magnoliopsida</taxon>
        <taxon>eudicotyledons</taxon>
        <taxon>Gunneridae</taxon>
        <taxon>Pentapetalae</taxon>
        <taxon>rosids</taxon>
        <taxon>fabids</taxon>
        <taxon>Celastrales</taxon>
        <taxon>Celastraceae</taxon>
        <taxon>Tripterygium</taxon>
    </lineage>
</organism>
<dbReference type="AlphaFoldDB" id="A0A7J7E2H4"/>
<dbReference type="SUPFAM" id="SSF56112">
    <property type="entry name" value="Protein kinase-like (PK-like)"/>
    <property type="match status" value="1"/>
</dbReference>
<protein>
    <recommendedName>
        <fullName evidence="5">Protein kinase domain-containing protein</fullName>
    </recommendedName>
</protein>
<dbReference type="InterPro" id="IPR011009">
    <property type="entry name" value="Kinase-like_dom_sf"/>
</dbReference>